<evidence type="ECO:0000313" key="2">
    <source>
        <dbReference type="Proteomes" id="UP000765509"/>
    </source>
</evidence>
<organism evidence="1 2">
    <name type="scientific">Austropuccinia psidii MF-1</name>
    <dbReference type="NCBI Taxonomy" id="1389203"/>
    <lineage>
        <taxon>Eukaryota</taxon>
        <taxon>Fungi</taxon>
        <taxon>Dikarya</taxon>
        <taxon>Basidiomycota</taxon>
        <taxon>Pucciniomycotina</taxon>
        <taxon>Pucciniomycetes</taxon>
        <taxon>Pucciniales</taxon>
        <taxon>Sphaerophragmiaceae</taxon>
        <taxon>Austropuccinia</taxon>
    </lineage>
</organism>
<comment type="caution">
    <text evidence="1">The sequence shown here is derived from an EMBL/GenBank/DDBJ whole genome shotgun (WGS) entry which is preliminary data.</text>
</comment>
<protein>
    <submittedName>
        <fullName evidence="1">Uncharacterized protein</fullName>
    </submittedName>
</protein>
<evidence type="ECO:0000313" key="1">
    <source>
        <dbReference type="EMBL" id="MBW0511559.1"/>
    </source>
</evidence>
<dbReference type="EMBL" id="AVOT02022252">
    <property type="protein sequence ID" value="MBW0511559.1"/>
    <property type="molecule type" value="Genomic_DNA"/>
</dbReference>
<proteinExistence type="predicted"/>
<dbReference type="AlphaFoldDB" id="A0A9Q3DYG9"/>
<accession>A0A9Q3DYG9</accession>
<keyword evidence="2" id="KW-1185">Reference proteome</keyword>
<name>A0A9Q3DYG9_9BASI</name>
<gene>
    <name evidence="1" type="ORF">O181_051274</name>
</gene>
<dbReference type="Proteomes" id="UP000765509">
    <property type="component" value="Unassembled WGS sequence"/>
</dbReference>
<reference evidence="1" key="1">
    <citation type="submission" date="2021-03" db="EMBL/GenBank/DDBJ databases">
        <title>Draft genome sequence of rust myrtle Austropuccinia psidii MF-1, a brazilian biotype.</title>
        <authorList>
            <person name="Quecine M.C."/>
            <person name="Pachon D.M.R."/>
            <person name="Bonatelli M.L."/>
            <person name="Correr F.H."/>
            <person name="Franceschini L.M."/>
            <person name="Leite T.F."/>
            <person name="Margarido G.R.A."/>
            <person name="Almeida C.A."/>
            <person name="Ferrarezi J.A."/>
            <person name="Labate C.A."/>
        </authorList>
    </citation>
    <scope>NUCLEOTIDE SEQUENCE</scope>
    <source>
        <strain evidence="1">MF-1</strain>
    </source>
</reference>
<sequence length="172" mass="20125">MKLDQITTGSTRQAELWKELTHTEDNHKTNGIDSIQSLQHEFRHSKRFSNSKVNDIEQLLHTLPRISIPLNQNEGTRIPNPQVLKVKNLQLKSELSASFHNLEPSMGQALLKEVPKLKECPHLSDEGEYDHIEFIRVIDIIKEDFELPDRLVTEILNILFTRSTHRWYIKLR</sequence>